<accession>A0A060T2Y8</accession>
<dbReference type="PROSITE" id="PS00108">
    <property type="entry name" value="PROTEIN_KINASE_ST"/>
    <property type="match status" value="1"/>
</dbReference>
<proteinExistence type="predicted"/>
<sequence>MQANQLPGAGLHGVPTVTPGGPQNTKPPLYEGGWCGRIQNGPFPFYQIINFDGSIAGLRPPFHQQQLDATPSYLPASSATNTSRYPAVYSDLPSPGLPYTMSTAVEHRVRPQQLGVTLNPQHSHAPRSRPAHNGRLLGSPEVIVISDSEDEPQHDDDEDPECRRHDSSATLSTASSKKRAFLHDSTPLSQASSHSPPLGNKRRKNLSTVSTVTHPSLPGPSAVPKPIVKPRDVVVPIIPDAIRVPVSEHDDDDGHYKVAANTEFAHRFHISRILGQGTFGKVVAAYDRQSRSYCAIKIIRSVQKYRDASRIELRVLATLAKYDRANSHRCIHLRECFDYRNHICIVTDLLGMSIYDFMKSNNFVPFPGAHIQSFARQLLTSVAFLHDLGLVHTDLKPENILLSDSTSDPRPYPGRPISAVNTPSNKKTAPKVRNVLRDTHIHLIDFGSAIFDDEYHSSVVSTRHYRAPEIILATGWSFPCDMWSIGCILVELCTGQALFQTHDNLEHLALMEKILDKPIDRDYALRAAANSTGSKYLSPRDGQVLYPSPETRPSSNKYVKSVKTLSQLVKQVPNYRRNKLFWDDFQDLLSGMFEYDPRRRTTAKDALRHRWFLDTISD</sequence>
<dbReference type="InterPro" id="IPR051175">
    <property type="entry name" value="CLK_kinases"/>
</dbReference>
<feature type="compositionally biased region" description="Polar residues" evidence="7">
    <location>
        <begin position="186"/>
        <end position="195"/>
    </location>
</feature>
<organism evidence="9">
    <name type="scientific">Blastobotrys adeninivorans</name>
    <name type="common">Yeast</name>
    <name type="synonym">Arxula adeninivorans</name>
    <dbReference type="NCBI Taxonomy" id="409370"/>
    <lineage>
        <taxon>Eukaryota</taxon>
        <taxon>Fungi</taxon>
        <taxon>Dikarya</taxon>
        <taxon>Ascomycota</taxon>
        <taxon>Saccharomycotina</taxon>
        <taxon>Dipodascomycetes</taxon>
        <taxon>Dipodascales</taxon>
        <taxon>Trichomonascaceae</taxon>
        <taxon>Blastobotrys</taxon>
    </lineage>
</organism>
<evidence type="ECO:0000256" key="1">
    <source>
        <dbReference type="ARBA" id="ARBA00022527"/>
    </source>
</evidence>
<gene>
    <name evidence="9" type="ORF">GNLVRS02_ARAD1C36674g</name>
</gene>
<dbReference type="Pfam" id="PF00069">
    <property type="entry name" value="Pkinase"/>
    <property type="match status" value="1"/>
</dbReference>
<dbReference type="EMBL" id="HG937693">
    <property type="protein sequence ID" value="CDP35485.1"/>
    <property type="molecule type" value="Genomic_DNA"/>
</dbReference>
<protein>
    <submittedName>
        <fullName evidence="9">ARAD1C36674p</fullName>
    </submittedName>
</protein>
<name>A0A060T2Y8_BLAAD</name>
<dbReference type="PANTHER" id="PTHR45646:SF11">
    <property type="entry name" value="SERINE_THREONINE-PROTEIN KINASE DOA"/>
    <property type="match status" value="1"/>
</dbReference>
<feature type="binding site" evidence="6">
    <location>
        <position position="297"/>
    </location>
    <ligand>
        <name>ATP</name>
        <dbReference type="ChEBI" id="CHEBI:30616"/>
    </ligand>
</feature>
<keyword evidence="3 6" id="KW-0547">Nucleotide-binding</keyword>
<keyword evidence="5 6" id="KW-0067">ATP-binding</keyword>
<evidence type="ECO:0000259" key="8">
    <source>
        <dbReference type="PROSITE" id="PS50011"/>
    </source>
</evidence>
<reference evidence="9" key="1">
    <citation type="submission" date="2014-02" db="EMBL/GenBank/DDBJ databases">
        <authorList>
            <person name="Genoscope - CEA"/>
        </authorList>
    </citation>
    <scope>NUCLEOTIDE SEQUENCE</scope>
    <source>
        <strain evidence="9">LS3</strain>
    </source>
</reference>
<dbReference type="AlphaFoldDB" id="A0A060T2Y8"/>
<dbReference type="SUPFAM" id="SSF56112">
    <property type="entry name" value="Protein kinase-like (PK-like)"/>
    <property type="match status" value="1"/>
</dbReference>
<dbReference type="CDD" id="cd14134">
    <property type="entry name" value="PKc_CLK"/>
    <property type="match status" value="1"/>
</dbReference>
<dbReference type="InterPro" id="IPR008271">
    <property type="entry name" value="Ser/Thr_kinase_AS"/>
</dbReference>
<evidence type="ECO:0000256" key="6">
    <source>
        <dbReference type="PROSITE-ProRule" id="PRU10141"/>
    </source>
</evidence>
<dbReference type="InterPro" id="IPR017441">
    <property type="entry name" value="Protein_kinase_ATP_BS"/>
</dbReference>
<feature type="compositionally biased region" description="Acidic residues" evidence="7">
    <location>
        <begin position="148"/>
        <end position="160"/>
    </location>
</feature>
<dbReference type="GO" id="GO:0043484">
    <property type="term" value="P:regulation of RNA splicing"/>
    <property type="evidence" value="ECO:0007669"/>
    <property type="project" value="TreeGrafter"/>
</dbReference>
<dbReference type="PROSITE" id="PS00107">
    <property type="entry name" value="PROTEIN_KINASE_ATP"/>
    <property type="match status" value="1"/>
</dbReference>
<evidence type="ECO:0000256" key="7">
    <source>
        <dbReference type="SAM" id="MobiDB-lite"/>
    </source>
</evidence>
<dbReference type="PhylomeDB" id="A0A060T2Y8"/>
<evidence type="ECO:0000256" key="3">
    <source>
        <dbReference type="ARBA" id="ARBA00022741"/>
    </source>
</evidence>
<keyword evidence="1" id="KW-0723">Serine/threonine-protein kinase</keyword>
<feature type="region of interest" description="Disordered" evidence="7">
    <location>
        <begin position="1"/>
        <end position="25"/>
    </location>
</feature>
<dbReference type="PROSITE" id="PS50011">
    <property type="entry name" value="PROTEIN_KINASE_DOM"/>
    <property type="match status" value="1"/>
</dbReference>
<dbReference type="GO" id="GO:0004674">
    <property type="term" value="F:protein serine/threonine kinase activity"/>
    <property type="evidence" value="ECO:0007669"/>
    <property type="project" value="UniProtKB-KW"/>
</dbReference>
<evidence type="ECO:0000256" key="5">
    <source>
        <dbReference type="ARBA" id="ARBA00022840"/>
    </source>
</evidence>
<dbReference type="Gene3D" id="3.30.200.20">
    <property type="entry name" value="Phosphorylase Kinase, domain 1"/>
    <property type="match status" value="1"/>
</dbReference>
<keyword evidence="2" id="KW-0808">Transferase</keyword>
<dbReference type="PANTHER" id="PTHR45646">
    <property type="entry name" value="SERINE/THREONINE-PROTEIN KINASE DOA-RELATED"/>
    <property type="match status" value="1"/>
</dbReference>
<dbReference type="SMART" id="SM00220">
    <property type="entry name" value="S_TKc"/>
    <property type="match status" value="1"/>
</dbReference>
<dbReference type="GO" id="GO:0005524">
    <property type="term" value="F:ATP binding"/>
    <property type="evidence" value="ECO:0007669"/>
    <property type="project" value="UniProtKB-UniRule"/>
</dbReference>
<feature type="domain" description="Protein kinase" evidence="8">
    <location>
        <begin position="268"/>
        <end position="612"/>
    </location>
</feature>
<evidence type="ECO:0000256" key="2">
    <source>
        <dbReference type="ARBA" id="ARBA00022679"/>
    </source>
</evidence>
<evidence type="ECO:0000313" key="9">
    <source>
        <dbReference type="EMBL" id="CDP35485.1"/>
    </source>
</evidence>
<reference evidence="9" key="2">
    <citation type="submission" date="2014-06" db="EMBL/GenBank/DDBJ databases">
        <title>The complete genome of Blastobotrys (Arxula) adeninivorans LS3 - a yeast of biotechnological interest.</title>
        <authorList>
            <person name="Kunze G."/>
            <person name="Gaillardin C."/>
            <person name="Czernicka M."/>
            <person name="Durrens P."/>
            <person name="Martin T."/>
            <person name="Boer E."/>
            <person name="Gabaldon T."/>
            <person name="Cruz J."/>
            <person name="Talla E."/>
            <person name="Marck C."/>
            <person name="Goffeau A."/>
            <person name="Barbe V."/>
            <person name="Baret P."/>
            <person name="Baronian K."/>
            <person name="Beier S."/>
            <person name="Bleykasten C."/>
            <person name="Bode R."/>
            <person name="Casaregola S."/>
            <person name="Despons L."/>
            <person name="Fairhead C."/>
            <person name="Giersberg M."/>
            <person name="Gierski P."/>
            <person name="Hahnel U."/>
            <person name="Hartmann A."/>
            <person name="Jankowska D."/>
            <person name="Jubin C."/>
            <person name="Jung P."/>
            <person name="Lafontaine I."/>
            <person name="Leh-Louis V."/>
            <person name="Lemaire M."/>
            <person name="Marcet-Houben M."/>
            <person name="Mascher M."/>
            <person name="Morel G."/>
            <person name="Richard G.-F."/>
            <person name="Riechen J."/>
            <person name="Sacerdot C."/>
            <person name="Sarkar A."/>
            <person name="Savel G."/>
            <person name="Schacherer J."/>
            <person name="Sherman D."/>
            <person name="Straub M.-L."/>
            <person name="Stein N."/>
            <person name="Thierry A."/>
            <person name="Trautwein-Schult A."/>
            <person name="Westhof E."/>
            <person name="Worch S."/>
            <person name="Dujon B."/>
            <person name="Souciet J.-L."/>
            <person name="Wincker P."/>
            <person name="Scholz U."/>
            <person name="Neuveglise N."/>
        </authorList>
    </citation>
    <scope>NUCLEOTIDE SEQUENCE</scope>
    <source>
        <strain evidence="9">LS3</strain>
    </source>
</reference>
<dbReference type="Gene3D" id="1.10.510.10">
    <property type="entry name" value="Transferase(Phosphotransferase) domain 1"/>
    <property type="match status" value="1"/>
</dbReference>
<evidence type="ECO:0000256" key="4">
    <source>
        <dbReference type="ARBA" id="ARBA00022777"/>
    </source>
</evidence>
<dbReference type="InterPro" id="IPR011009">
    <property type="entry name" value="Kinase-like_dom_sf"/>
</dbReference>
<feature type="region of interest" description="Disordered" evidence="7">
    <location>
        <begin position="402"/>
        <end position="428"/>
    </location>
</feature>
<dbReference type="InterPro" id="IPR000719">
    <property type="entry name" value="Prot_kinase_dom"/>
</dbReference>
<keyword evidence="4" id="KW-0418">Kinase</keyword>
<dbReference type="GO" id="GO:0005634">
    <property type="term" value="C:nucleus"/>
    <property type="evidence" value="ECO:0007669"/>
    <property type="project" value="TreeGrafter"/>
</dbReference>
<feature type="region of interest" description="Disordered" evidence="7">
    <location>
        <begin position="148"/>
        <end position="203"/>
    </location>
</feature>